<dbReference type="STRING" id="869210.Marky_0758"/>
<evidence type="ECO:0000256" key="8">
    <source>
        <dbReference type="ARBA" id="ARBA00022432"/>
    </source>
</evidence>
<comment type="subunit">
    <text evidence="5 15">Homooctamer; dimer of tetramers.</text>
</comment>
<feature type="binding site" description="in other chain" evidence="15">
    <location>
        <position position="268"/>
    </location>
    <ligand>
        <name>beta-D-fructose 1,6-bisphosphate</name>
        <dbReference type="ChEBI" id="CHEBI:32966"/>
        <note>ligand shared between dimeric partners</note>
    </ligand>
</feature>
<feature type="binding site" evidence="15">
    <location>
        <position position="18"/>
    </location>
    <ligand>
        <name>Mg(2+)</name>
        <dbReference type="ChEBI" id="CHEBI:18420"/>
        <label>1</label>
    </ligand>
</feature>
<feature type="binding site" evidence="15">
    <location>
        <position position="51"/>
    </location>
    <ligand>
        <name>Mg(2+)</name>
        <dbReference type="ChEBI" id="CHEBI:18420"/>
        <label>2</label>
    </ligand>
</feature>
<accession>F2NM38</accession>
<feature type="binding site" description="in other chain" evidence="15">
    <location>
        <position position="89"/>
    </location>
    <ligand>
        <name>beta-D-fructose 1,6-bisphosphate</name>
        <dbReference type="ChEBI" id="CHEBI:32966"/>
        <note>ligand shared between dimeric partners</note>
    </ligand>
</feature>
<feature type="binding site" evidence="15">
    <location>
        <position position="236"/>
    </location>
    <ligand>
        <name>Mg(2+)</name>
        <dbReference type="ChEBI" id="CHEBI:18420"/>
        <label>2</label>
    </ligand>
</feature>
<feature type="binding site" evidence="15">
    <location>
        <position position="51"/>
    </location>
    <ligand>
        <name>Mg(2+)</name>
        <dbReference type="ChEBI" id="CHEBI:18420"/>
        <label>1</label>
    </ligand>
</feature>
<evidence type="ECO:0000256" key="13">
    <source>
        <dbReference type="ARBA" id="ARBA00023270"/>
    </source>
</evidence>
<feature type="binding site" evidence="15">
    <location>
        <position position="93"/>
    </location>
    <ligand>
        <name>Mg(2+)</name>
        <dbReference type="ChEBI" id="CHEBI:18420"/>
        <label>1</label>
    </ligand>
</feature>
<feature type="active site" description="Proton donor/acceptor; for FBP aldolase activity" evidence="15">
    <location>
        <position position="231"/>
    </location>
</feature>
<dbReference type="EMBL" id="CP002630">
    <property type="protein sequence ID" value="AEB11508.1"/>
    <property type="molecule type" value="Genomic_DNA"/>
</dbReference>
<gene>
    <name evidence="15" type="primary">fbp</name>
    <name evidence="16" type="ordered locus">Marky_0758</name>
</gene>
<dbReference type="RefSeq" id="WP_013703560.1">
    <property type="nucleotide sequence ID" value="NC_015387.1"/>
</dbReference>
<comment type="caution">
    <text evidence="15">Lacks conserved residue(s) required for the propagation of feature annotation.</text>
</comment>
<feature type="binding site" description="in other chain" evidence="15">
    <location>
        <position position="18"/>
    </location>
    <ligand>
        <name>beta-D-fructose 1,6-bisphosphate</name>
        <dbReference type="ChEBI" id="CHEBI:32966"/>
        <note>ligand shared between dimeric partners</note>
    </ligand>
</feature>
<comment type="pathway">
    <text evidence="3 15">Carbohydrate biosynthesis; gluconeogenesis.</text>
</comment>
<dbReference type="GO" id="GO:0006094">
    <property type="term" value="P:gluconeogenesis"/>
    <property type="evidence" value="ECO:0007669"/>
    <property type="project" value="UniProtKB-UniRule"/>
</dbReference>
<dbReference type="AlphaFoldDB" id="F2NM38"/>
<dbReference type="Proteomes" id="UP000007030">
    <property type="component" value="Chromosome"/>
</dbReference>
<evidence type="ECO:0000256" key="6">
    <source>
        <dbReference type="ARBA" id="ARBA00013093"/>
    </source>
</evidence>
<comment type="catalytic activity">
    <reaction evidence="15">
        <text>beta-D-fructose 1,6-bisphosphate = D-glyceraldehyde 3-phosphate + dihydroxyacetone phosphate</text>
        <dbReference type="Rhea" id="RHEA:14729"/>
        <dbReference type="ChEBI" id="CHEBI:32966"/>
        <dbReference type="ChEBI" id="CHEBI:57642"/>
        <dbReference type="ChEBI" id="CHEBI:59776"/>
        <dbReference type="EC" id="4.1.2.13"/>
    </reaction>
</comment>
<feature type="binding site" evidence="15">
    <location>
        <position position="131"/>
    </location>
    <ligand>
        <name>dihydroxyacetone phosphate</name>
        <dbReference type="ChEBI" id="CHEBI:57642"/>
    </ligand>
</feature>
<dbReference type="PANTHER" id="PTHR38341:SF1">
    <property type="entry name" value="FRUCTOSE-1,6-BISPHOSPHATE ALDOLASE_PHOSPHATASE"/>
    <property type="match status" value="1"/>
</dbReference>
<feature type="binding site" evidence="15">
    <location>
        <position position="130"/>
    </location>
    <ligand>
        <name>Mg(2+)</name>
        <dbReference type="ChEBI" id="CHEBI:18420"/>
        <label>2</label>
    </ligand>
</feature>
<proteinExistence type="inferred from homology"/>
<evidence type="ECO:0000256" key="3">
    <source>
        <dbReference type="ARBA" id="ARBA00004742"/>
    </source>
</evidence>
<dbReference type="GO" id="GO:0004332">
    <property type="term" value="F:fructose-bisphosphate aldolase activity"/>
    <property type="evidence" value="ECO:0007669"/>
    <property type="project" value="UniProtKB-UniRule"/>
</dbReference>
<keyword evidence="9 15" id="KW-0479">Metal-binding</keyword>
<keyword evidence="14 15" id="KW-0119">Carbohydrate metabolism</keyword>
<evidence type="ECO:0000256" key="4">
    <source>
        <dbReference type="ARBA" id="ARBA00010693"/>
    </source>
</evidence>
<protein>
    <recommendedName>
        <fullName evidence="7 15">Fructose-1,6-bisphosphate aldolase/phosphatase</fullName>
        <shortName evidence="15">FBP A/P</shortName>
        <shortName evidence="15">FBP aldolase/phosphatase</shortName>
        <ecNumber evidence="6 15">3.1.3.11</ecNumber>
        <ecNumber evidence="15">4.1.2.13</ecNumber>
    </recommendedName>
</protein>
<feature type="binding site" description="in other chain" evidence="15">
    <location>
        <begin position="102"/>
        <end position="103"/>
    </location>
    <ligand>
        <name>beta-D-fructose 1,6-bisphosphate</name>
        <dbReference type="ChEBI" id="CHEBI:32966"/>
        <note>ligand shared between dimeric partners</note>
    </ligand>
</feature>
<feature type="binding site" evidence="15">
    <location>
        <position position="18"/>
    </location>
    <ligand>
        <name>dihydroxyacetone phosphate</name>
        <dbReference type="ChEBI" id="CHEBI:57642"/>
    </ligand>
</feature>
<feature type="binding site" evidence="15">
    <location>
        <position position="235"/>
    </location>
    <ligand>
        <name>Mg(2+)</name>
        <dbReference type="ChEBI" id="CHEBI:18420"/>
        <label>4</label>
    </ligand>
</feature>
<keyword evidence="8 15" id="KW-0312">Gluconeogenesis</keyword>
<evidence type="ECO:0000256" key="11">
    <source>
        <dbReference type="ARBA" id="ARBA00022842"/>
    </source>
</evidence>
<evidence type="ECO:0000313" key="16">
    <source>
        <dbReference type="EMBL" id="AEB11508.1"/>
    </source>
</evidence>
<feature type="binding site" evidence="15">
    <location>
        <position position="11"/>
    </location>
    <ligand>
        <name>Mg(2+)</name>
        <dbReference type="ChEBI" id="CHEBI:18420"/>
        <label>1</label>
    </ligand>
</feature>
<dbReference type="GO" id="GO:0000287">
    <property type="term" value="F:magnesium ion binding"/>
    <property type="evidence" value="ECO:0007669"/>
    <property type="project" value="UniProtKB-UniRule"/>
</dbReference>
<feature type="binding site" description="in other chain" evidence="15">
    <location>
        <position position="131"/>
    </location>
    <ligand>
        <name>beta-D-fructose 1,6-bisphosphate</name>
        <dbReference type="ChEBI" id="CHEBI:32966"/>
        <note>ligand shared between dimeric partners</note>
    </ligand>
</feature>
<keyword evidence="13 15" id="KW-0704">Schiff base</keyword>
<feature type="binding site" evidence="15">
    <location>
        <position position="235"/>
    </location>
    <ligand>
        <name>Mg(2+)</name>
        <dbReference type="ChEBI" id="CHEBI:18420"/>
        <label>3</label>
    </ligand>
</feature>
<dbReference type="SUPFAM" id="SSF111249">
    <property type="entry name" value="Sulfolobus fructose-1,6-bisphosphatase-like"/>
    <property type="match status" value="1"/>
</dbReference>
<feature type="binding site" evidence="15">
    <location>
        <position position="236"/>
    </location>
    <ligand>
        <name>Mg(2+)</name>
        <dbReference type="ChEBI" id="CHEBI:18420"/>
        <label>3</label>
    </ligand>
</feature>
<comment type="domain">
    <text evidence="15">Consists of a single catalytic domain, but remodels its active-site architecture via a large structural change to exhibit dual activities.</text>
</comment>
<feature type="binding site" evidence="15">
    <location>
        <position position="234"/>
    </location>
    <ligand>
        <name>Mg(2+)</name>
        <dbReference type="ChEBI" id="CHEBI:18420"/>
        <label>3</label>
    </ligand>
</feature>
<evidence type="ECO:0000256" key="12">
    <source>
        <dbReference type="ARBA" id="ARBA00023239"/>
    </source>
</evidence>
<dbReference type="InterPro" id="IPR002803">
    <property type="entry name" value="FBPase_V"/>
</dbReference>
<dbReference type="eggNOG" id="COG1980">
    <property type="taxonomic scope" value="Bacteria"/>
</dbReference>
<comment type="similarity">
    <text evidence="4 15">Belongs to the FBP aldolase/phosphatase family.</text>
</comment>
<evidence type="ECO:0000313" key="17">
    <source>
        <dbReference type="Proteomes" id="UP000007030"/>
    </source>
</evidence>
<keyword evidence="12 15" id="KW-0456">Lyase</keyword>
<comment type="function">
    <text evidence="15">Catalyzes two subsequent steps in gluconeogenesis: the aldol condensation of dihydroxyacetone phosphate (DHAP) and glyceraldehyde-3-phosphate (GA3P) to fructose-1,6-bisphosphate (FBP), and the dephosphorylation of FBP to fructose-6-phosphate (F6P).</text>
</comment>
<dbReference type="OrthoDB" id="9763541at2"/>
<evidence type="ECO:0000256" key="9">
    <source>
        <dbReference type="ARBA" id="ARBA00022723"/>
    </source>
</evidence>
<feature type="binding site" evidence="15">
    <location>
        <begin position="244"/>
        <end position="245"/>
    </location>
    <ligand>
        <name>beta-D-fructose 1,6-bisphosphate</name>
        <dbReference type="ChEBI" id="CHEBI:32966"/>
        <note>ligand shared between dimeric partners</note>
    </ligand>
</feature>
<evidence type="ECO:0000256" key="1">
    <source>
        <dbReference type="ARBA" id="ARBA00001273"/>
    </source>
</evidence>
<evidence type="ECO:0000256" key="15">
    <source>
        <dbReference type="HAMAP-Rule" id="MF_02067"/>
    </source>
</evidence>
<dbReference type="GO" id="GO:0042132">
    <property type="term" value="F:fructose 1,6-bisphosphate 1-phosphatase activity"/>
    <property type="evidence" value="ECO:0007669"/>
    <property type="project" value="UniProtKB-UniRule"/>
</dbReference>
<feature type="binding site" evidence="15">
    <location>
        <position position="268"/>
    </location>
    <ligand>
        <name>dihydroxyacetone phosphate</name>
        <dbReference type="ChEBI" id="CHEBI:57642"/>
    </ligand>
</feature>
<dbReference type="UniPathway" id="UPA00138"/>
<reference evidence="16 17" key="1">
    <citation type="journal article" date="2012" name="Stand. Genomic Sci.">
        <title>Complete genome sequence of the aerobic, heterotroph Marinithermus hydrothermalis type strain (T1(T)) from a deep-sea hydrothermal vent chimney.</title>
        <authorList>
            <person name="Copeland A."/>
            <person name="Gu W."/>
            <person name="Yasawong M."/>
            <person name="Lapidus A."/>
            <person name="Lucas S."/>
            <person name="Deshpande S."/>
            <person name="Pagani I."/>
            <person name="Tapia R."/>
            <person name="Cheng J.F."/>
            <person name="Goodwin L.A."/>
            <person name="Pitluck S."/>
            <person name="Liolios K."/>
            <person name="Ivanova N."/>
            <person name="Mavromatis K."/>
            <person name="Mikhailova N."/>
            <person name="Pati A."/>
            <person name="Chen A."/>
            <person name="Palaniappan K."/>
            <person name="Land M."/>
            <person name="Pan C."/>
            <person name="Brambilla E.M."/>
            <person name="Rohde M."/>
            <person name="Tindall B.J."/>
            <person name="Sikorski J."/>
            <person name="Goker M."/>
            <person name="Detter J.C."/>
            <person name="Bristow J."/>
            <person name="Eisen J.A."/>
            <person name="Markowitz V."/>
            <person name="Hugenholtz P."/>
            <person name="Kyrpides N.C."/>
            <person name="Klenk H.P."/>
            <person name="Woyke T."/>
        </authorList>
    </citation>
    <scope>NUCLEOTIDE SEQUENCE [LARGE SCALE GENOMIC DNA]</scope>
    <source>
        <strain evidence="17">DSM 14884 / JCM 11576 / T1</strain>
    </source>
</reference>
<keyword evidence="10 15" id="KW-0378">Hydrolase</keyword>
<keyword evidence="11 15" id="KW-0460">Magnesium</keyword>
<evidence type="ECO:0000256" key="2">
    <source>
        <dbReference type="ARBA" id="ARBA00001946"/>
    </source>
</evidence>
<dbReference type="Pfam" id="PF01950">
    <property type="entry name" value="FBPase_3"/>
    <property type="match status" value="1"/>
</dbReference>
<organism evidence="16 17">
    <name type="scientific">Marinithermus hydrothermalis (strain DSM 14884 / JCM 11576 / T1)</name>
    <dbReference type="NCBI Taxonomy" id="869210"/>
    <lineage>
        <taxon>Bacteria</taxon>
        <taxon>Thermotogati</taxon>
        <taxon>Deinococcota</taxon>
        <taxon>Deinococci</taxon>
        <taxon>Thermales</taxon>
        <taxon>Thermaceae</taxon>
        <taxon>Marinithermus</taxon>
    </lineage>
</organism>
<name>F2NM38_MARHT</name>
<dbReference type="PANTHER" id="PTHR38341">
    <property type="entry name" value="FRUCTOSE-1,6-BISPHOSPHATE ALDOLASE/PHOSPHATASE"/>
    <property type="match status" value="1"/>
</dbReference>
<dbReference type="EC" id="4.1.2.13" evidence="15"/>
<feature type="active site" description="Proton acceptor; for FBP phosphatase activity" evidence="15">
    <location>
        <position position="11"/>
    </location>
</feature>
<dbReference type="KEGG" id="mhd:Marky_0758"/>
<comment type="catalytic activity">
    <reaction evidence="1 15">
        <text>beta-D-fructose 1,6-bisphosphate + H2O = beta-D-fructose 6-phosphate + phosphate</text>
        <dbReference type="Rhea" id="RHEA:11064"/>
        <dbReference type="ChEBI" id="CHEBI:15377"/>
        <dbReference type="ChEBI" id="CHEBI:32966"/>
        <dbReference type="ChEBI" id="CHEBI:43474"/>
        <dbReference type="ChEBI" id="CHEBI:57634"/>
        <dbReference type="EC" id="3.1.3.11"/>
    </reaction>
</comment>
<dbReference type="HOGENOM" id="CLU_041630_0_0_0"/>
<evidence type="ECO:0000256" key="14">
    <source>
        <dbReference type="ARBA" id="ARBA00023277"/>
    </source>
</evidence>
<dbReference type="InterPro" id="IPR036076">
    <property type="entry name" value="FBPase_V_sf"/>
</dbReference>
<sequence length="367" mass="40590">MRLTLSMLKADIGAVGGHTAPSPEVLARVREVITEGQRAVFLDSLVFHCGDDIVVALTHTRDPGDPEVHALAWEAFQEGTRVAQAQGLYGAGQDLLKDAFSGNLVGLGPQVAELQFEERPNEPVVLLAADKTEPGAYNLPLYLAFADPMHSPGLLLSPGLQAGFRFRVMDVEATEAEHVIDLAAPERLYDLAILLRDPHRFVIESIWSRKYPDEQAVAVSTTRLRNIAGRYVGKDDPVAIVRVQKIFPATEELGPCFALAPFVAGDTRGSHHLPLMPVPANTPASSYFCMPMVMGLAVSIKNGRFTRPVDMFSDPVWEHVRRHVVEKAMEMRRQGFVEPAMLPYGELEYTGIRDRLERLLEEFTVRS</sequence>
<feature type="binding site" description="in other chain" evidence="15">
    <location>
        <position position="349"/>
    </location>
    <ligand>
        <name>beta-D-fructose 1,6-bisphosphate</name>
        <dbReference type="ChEBI" id="CHEBI:32966"/>
        <note>ligand shared between dimeric partners</note>
    </ligand>
</feature>
<keyword evidence="17" id="KW-1185">Reference proteome</keyword>
<evidence type="ECO:0000256" key="7">
    <source>
        <dbReference type="ARBA" id="ARBA00018635"/>
    </source>
</evidence>
<feature type="active site" description="Schiff-base intermediate with DHAP; for FBP aldolase activity" evidence="15">
    <location>
        <position position="234"/>
    </location>
</feature>
<feature type="binding site" evidence="15">
    <location>
        <position position="52"/>
    </location>
    <ligand>
        <name>Mg(2+)</name>
        <dbReference type="ChEBI" id="CHEBI:18420"/>
        <label>2</label>
    </ligand>
</feature>
<dbReference type="HAMAP" id="MF_02067">
    <property type="entry name" value="FBP_aldolase_phosphatase"/>
    <property type="match status" value="1"/>
</dbReference>
<comment type="cofactor">
    <cofactor evidence="2 15">
        <name>Mg(2+)</name>
        <dbReference type="ChEBI" id="CHEBI:18420"/>
    </cofactor>
</comment>
<evidence type="ECO:0000256" key="5">
    <source>
        <dbReference type="ARBA" id="ARBA00011820"/>
    </source>
</evidence>
<dbReference type="EC" id="3.1.3.11" evidence="6 15"/>
<evidence type="ECO:0000256" key="10">
    <source>
        <dbReference type="ARBA" id="ARBA00022801"/>
    </source>
</evidence>